<comment type="caution">
    <text evidence="1">The sequence shown here is derived from an EMBL/GenBank/DDBJ whole genome shotgun (WGS) entry which is preliminary data.</text>
</comment>
<reference evidence="1" key="1">
    <citation type="submission" date="2024-09" db="EMBL/GenBank/DDBJ databases">
        <title>Black Yeasts Isolated from many extreme environments.</title>
        <authorList>
            <person name="Coleine C."/>
            <person name="Stajich J.E."/>
            <person name="Selbmann L."/>
        </authorList>
    </citation>
    <scope>NUCLEOTIDE SEQUENCE</scope>
    <source>
        <strain evidence="1">CCFEE 5737</strain>
    </source>
</reference>
<dbReference type="EMBL" id="JAWDJW010006626">
    <property type="protein sequence ID" value="KAK3064057.1"/>
    <property type="molecule type" value="Genomic_DNA"/>
</dbReference>
<organism evidence="1 2">
    <name type="scientific">Coniosporium uncinatum</name>
    <dbReference type="NCBI Taxonomy" id="93489"/>
    <lineage>
        <taxon>Eukaryota</taxon>
        <taxon>Fungi</taxon>
        <taxon>Dikarya</taxon>
        <taxon>Ascomycota</taxon>
        <taxon>Pezizomycotina</taxon>
        <taxon>Dothideomycetes</taxon>
        <taxon>Dothideomycetes incertae sedis</taxon>
        <taxon>Coniosporium</taxon>
    </lineage>
</organism>
<protein>
    <submittedName>
        <fullName evidence="1">Uncharacterized protein</fullName>
    </submittedName>
</protein>
<evidence type="ECO:0000313" key="1">
    <source>
        <dbReference type="EMBL" id="KAK3064057.1"/>
    </source>
</evidence>
<name>A0ACC3D9Y7_9PEZI</name>
<proteinExistence type="predicted"/>
<gene>
    <name evidence="1" type="ORF">LTS18_010453</name>
</gene>
<dbReference type="Proteomes" id="UP001186974">
    <property type="component" value="Unassembled WGS sequence"/>
</dbReference>
<sequence>MGRRLKRQRRASLTPLDIDMEITPHLDTNSRLASLATKLQWTPMQLWSWIKSSPVLALLKFWRRTAYSRLNDNVARCEKVLVDEAEGTNRETAFGQMLKRDFSEWEAGAEEERRFGDEQAWTGERVTALVVCKMVEEGGGLRNVDRRVCFDTLAGLLWVVFRDLKDGGNEGTFGRLLMSGGRPADTTGPKHGVLKSDYAESSRNGHYNEHSTERRGVARPVDSRSSGRTALDAVDLTSPPLRTSSLNAFRKRPRYVVEDSEDGEDCSDLVDLDAFTTQISRLPSSKKANKNRPSLMAILHISARHLRRLSLSPKERPASQASTGNRAEGLSSKRLRSSENNASNYISNALRHMVTPSQSPRSMPPSYRRQQRAPVANMCRVPSVPSSGVSTLTSLGATPPTPALFMRRDQYGHQHQLQHQHQGRHQQPSDHQRQRQQQRQQQQQQQQQQHQVQRQQYQWPHQSQQWPQNWQLQQPAFSPYDISPFSSSSTSSPPTYGAHAHMTGYPRPTTTAPIPITPVPTAPTSTAPRSTAPPTSFPTIGALNPESFSSSSAAVATEAPPPPNPVSPSTNPHHYLAALLHHNTQYRQQITDLNVTIANLTAESASRAETTRRLEAEVRRLGAEKGRLEAETQTLKTEAQSAKSEVRTLKSESTKVDEGTAELARGKQETKERRARFEALEESLKGVLRM</sequence>
<keyword evidence="2" id="KW-1185">Reference proteome</keyword>
<evidence type="ECO:0000313" key="2">
    <source>
        <dbReference type="Proteomes" id="UP001186974"/>
    </source>
</evidence>
<accession>A0ACC3D9Y7</accession>